<protein>
    <submittedName>
        <fullName evidence="3">Uncharacterized protein</fullName>
    </submittedName>
</protein>
<keyword evidence="2" id="KW-1133">Transmembrane helix</keyword>
<evidence type="ECO:0000256" key="1">
    <source>
        <dbReference type="SAM" id="MobiDB-lite"/>
    </source>
</evidence>
<feature type="region of interest" description="Disordered" evidence="1">
    <location>
        <begin position="176"/>
        <end position="245"/>
    </location>
</feature>
<feature type="region of interest" description="Disordered" evidence="1">
    <location>
        <begin position="524"/>
        <end position="543"/>
    </location>
</feature>
<accession>A0A6C0F8S3</accession>
<reference evidence="3" key="1">
    <citation type="journal article" date="2020" name="Nature">
        <title>Giant virus diversity and host interactions through global metagenomics.</title>
        <authorList>
            <person name="Schulz F."/>
            <person name="Roux S."/>
            <person name="Paez-Espino D."/>
            <person name="Jungbluth S."/>
            <person name="Walsh D.A."/>
            <person name="Denef V.J."/>
            <person name="McMahon K.D."/>
            <person name="Konstantinidis K.T."/>
            <person name="Eloe-Fadrosh E.A."/>
            <person name="Kyrpides N.C."/>
            <person name="Woyke T."/>
        </authorList>
    </citation>
    <scope>NUCLEOTIDE SEQUENCE</scope>
    <source>
        <strain evidence="3">GVMAG-S-ERX555967-130</strain>
    </source>
</reference>
<sequence>MNKTNLLLTVSVILLLLCVVMIVVYWDVLFVPYTPSISQIHKQNCAYLNDVLDEIGVPEDSPYRKNCVGELNACPKTLRPTKGPDGKWVCPGDSKLTTSRNGDPCCMVPPPLEDPSKDSAGKKVEDFVKDNKIIIAQFTADMMNKLMNWMTKKNIKNPKAFMKDKIEAIRNTLKEMSEGSGKGAAKEASDKAVSEATEDSIKEAGEEAARKSAESGADEAAQREAREAAETQAREQAGKAIEEAGEKAAARAAEQTGGELFADVIDQVAIESVAECAAEVASKIALILMDVASGVGAIMGFLMSAGMALDAIDIGGYRQFMDNQYTYAHMRNSIEGATIVAMKQAGLKIPSYFNLASLGNKVMGIQNYEDGVGLIFNRIYTCYYEATQIHHTQIMQKSLEKLHSDDKVLDVMFEKIFDANQGKVDITDTIKNKFKELFHENAVDRDKFLYQYMQTHLFYRYPEYKKYVMVDYDMSDSDVYGITLSEEGIALWNQFVIDTHHASVMGRVIYSKYYRDIPDITDPKYVRDGQENDPSSHKGESDFRGSKVYNLVTMKIKDKKGVEKKWTQVSASANIIKTKCEKGMHLPSLAYLLSNMADEKICKWTQKPKCEGNLDKDGRKCALNKSESNCASTNEDGSPTGDCVFSGWIPSQCIIDGYPSEEYAMNKLECQMNNGTYYASQCGTRKSSFIDSHASNYSQAILQKTTCSDGLDDPNCKEFTTTSLATGVAAKAAPKLFVEFEAAKILGDTDVRPDSFGVTYNEDTGVCNITKKWCKRMELDYFEKKGHDGLVHPEQMFTNCTESDLQEDLEMILGKNVVRIFRLSGDTVGDCLIKFWEPDNGCKGDIENIGDTLGNFFENDWDNIKQVGDDLVHDVEDVVEDVGDAFSHAWKSFTSIF</sequence>
<dbReference type="EMBL" id="MN738788">
    <property type="protein sequence ID" value="QHT36969.1"/>
    <property type="molecule type" value="Genomic_DNA"/>
</dbReference>
<feature type="compositionally biased region" description="Basic and acidic residues" evidence="1">
    <location>
        <begin position="184"/>
        <end position="213"/>
    </location>
</feature>
<feature type="transmembrane region" description="Helical" evidence="2">
    <location>
        <begin position="7"/>
        <end position="26"/>
    </location>
</feature>
<keyword evidence="2" id="KW-0812">Transmembrane</keyword>
<name>A0A6C0F8S3_9ZZZZ</name>
<keyword evidence="2" id="KW-0472">Membrane</keyword>
<proteinExistence type="predicted"/>
<feature type="compositionally biased region" description="Basic and acidic residues" evidence="1">
    <location>
        <begin position="220"/>
        <end position="245"/>
    </location>
</feature>
<dbReference type="AlphaFoldDB" id="A0A6C0F8S3"/>
<evidence type="ECO:0000256" key="2">
    <source>
        <dbReference type="SAM" id="Phobius"/>
    </source>
</evidence>
<evidence type="ECO:0000313" key="3">
    <source>
        <dbReference type="EMBL" id="QHT36969.1"/>
    </source>
</evidence>
<organism evidence="3">
    <name type="scientific">viral metagenome</name>
    <dbReference type="NCBI Taxonomy" id="1070528"/>
    <lineage>
        <taxon>unclassified sequences</taxon>
        <taxon>metagenomes</taxon>
        <taxon>organismal metagenomes</taxon>
    </lineage>
</organism>